<dbReference type="RefSeq" id="WP_062328395.1">
    <property type="nucleotide sequence ID" value="NZ_CP014476.1"/>
</dbReference>
<dbReference type="InterPro" id="IPR023824">
    <property type="entry name" value="CHP04073_exosortase-affil"/>
</dbReference>
<dbReference type="STRING" id="1538553.JT25_009750"/>
<protein>
    <submittedName>
        <fullName evidence="2">Exosortase</fullName>
    </submittedName>
</protein>
<evidence type="ECO:0000313" key="2">
    <source>
        <dbReference type="EMBL" id="AMK76770.1"/>
    </source>
</evidence>
<evidence type="ECO:0000256" key="1">
    <source>
        <dbReference type="SAM" id="SignalP"/>
    </source>
</evidence>
<feature type="signal peptide" evidence="1">
    <location>
        <begin position="1"/>
        <end position="24"/>
    </location>
</feature>
<organism evidence="2 3">
    <name type="scientific">Methylomonas denitrificans</name>
    <dbReference type="NCBI Taxonomy" id="1538553"/>
    <lineage>
        <taxon>Bacteria</taxon>
        <taxon>Pseudomonadati</taxon>
        <taxon>Pseudomonadota</taxon>
        <taxon>Gammaproteobacteria</taxon>
        <taxon>Methylococcales</taxon>
        <taxon>Methylococcaceae</taxon>
        <taxon>Methylomonas</taxon>
    </lineage>
</organism>
<dbReference type="AlphaFoldDB" id="A0A126T3Y3"/>
<gene>
    <name evidence="2" type="ORF">JT25_009750</name>
</gene>
<name>A0A126T3Y3_9GAMM</name>
<accession>A0A126T3Y3</accession>
<feature type="chain" id="PRO_5007274514" evidence="1">
    <location>
        <begin position="25"/>
        <end position="145"/>
    </location>
</feature>
<reference evidence="2 3" key="1">
    <citation type="journal article" date="2015" name="Environ. Microbiol.">
        <title>Methane oxidation coupled to nitrate reduction under hypoxia by the Gammaproteobacterium Methylomonas denitrificans, sp. nov. type strain FJG1.</title>
        <authorList>
            <person name="Kits K.D."/>
            <person name="Klotz M.G."/>
            <person name="Stein L.Y."/>
        </authorList>
    </citation>
    <scope>NUCLEOTIDE SEQUENCE [LARGE SCALE GENOMIC DNA]</scope>
    <source>
        <strain evidence="2 3">FJG1</strain>
    </source>
</reference>
<keyword evidence="1" id="KW-0732">Signal</keyword>
<dbReference type="KEGG" id="mdn:JT25_009750"/>
<proteinExistence type="predicted"/>
<keyword evidence="3" id="KW-1185">Reference proteome</keyword>
<dbReference type="EMBL" id="CP014476">
    <property type="protein sequence ID" value="AMK76770.1"/>
    <property type="molecule type" value="Genomic_DNA"/>
</dbReference>
<dbReference type="NCBIfam" id="TIGR04073">
    <property type="entry name" value="exo_TIGR04073"/>
    <property type="match status" value="1"/>
</dbReference>
<dbReference type="OrthoDB" id="8548499at2"/>
<evidence type="ECO:0000313" key="3">
    <source>
        <dbReference type="Proteomes" id="UP000030512"/>
    </source>
</evidence>
<dbReference type="Proteomes" id="UP000030512">
    <property type="component" value="Chromosome"/>
</dbReference>
<sequence>MNKNKFLTTCLLSGALLASQTANADEHHTGYLAGFTSRVSQGFANTAFSFIEIPKNVVNITHDQNILLGSSWGLLRGVAHTVSRTVIGVAELIASPIPTDEFISPPYVWDRFSEDTRYFDLHFPGYWTHYGPLDHGYSDTLDHGK</sequence>